<evidence type="ECO:0008006" key="4">
    <source>
        <dbReference type="Google" id="ProtNLM"/>
    </source>
</evidence>
<dbReference type="PROSITE" id="PS51257">
    <property type="entry name" value="PROKAR_LIPOPROTEIN"/>
    <property type="match status" value="1"/>
</dbReference>
<keyword evidence="1" id="KW-1133">Transmembrane helix</keyword>
<dbReference type="OrthoDB" id="385747at2157"/>
<dbReference type="EMBL" id="CP003321">
    <property type="protein sequence ID" value="AFL67118.1"/>
    <property type="molecule type" value="Genomic_DNA"/>
</dbReference>
<feature type="transmembrane region" description="Helical" evidence="1">
    <location>
        <begin position="297"/>
        <end position="317"/>
    </location>
</feature>
<accession>I3XT44</accession>
<name>I3XT44_DESAM</name>
<keyword evidence="1" id="KW-0472">Membrane</keyword>
<feature type="transmembrane region" description="Helical" evidence="1">
    <location>
        <begin position="138"/>
        <end position="154"/>
    </location>
</feature>
<evidence type="ECO:0000313" key="3">
    <source>
        <dbReference type="Proteomes" id="UP000006175"/>
    </source>
</evidence>
<feature type="transmembrane region" description="Helical" evidence="1">
    <location>
        <begin position="268"/>
        <end position="285"/>
    </location>
</feature>
<feature type="transmembrane region" description="Helical" evidence="1">
    <location>
        <begin position="323"/>
        <end position="341"/>
    </location>
</feature>
<feature type="transmembrane region" description="Helical" evidence="1">
    <location>
        <begin position="163"/>
        <end position="193"/>
    </location>
</feature>
<dbReference type="eggNOG" id="arCOG08157">
    <property type="taxonomic scope" value="Archaea"/>
</dbReference>
<protein>
    <recommendedName>
        <fullName evidence="4">Glycosyltransferase RgtA/B/C/D-like domain-containing protein</fullName>
    </recommendedName>
</protein>
<feature type="transmembrane region" description="Helical" evidence="1">
    <location>
        <begin position="213"/>
        <end position="233"/>
    </location>
</feature>
<dbReference type="HOGENOM" id="CLU_538206_0_0_2"/>
<evidence type="ECO:0000256" key="1">
    <source>
        <dbReference type="SAM" id="Phobius"/>
    </source>
</evidence>
<organism evidence="2 3">
    <name type="scientific">Desulfurococcus amylolyticus DSM 16532</name>
    <dbReference type="NCBI Taxonomy" id="768672"/>
    <lineage>
        <taxon>Archaea</taxon>
        <taxon>Thermoproteota</taxon>
        <taxon>Thermoprotei</taxon>
        <taxon>Desulfurococcales</taxon>
        <taxon>Desulfurococcaceae</taxon>
        <taxon>Desulfurococcus</taxon>
    </lineage>
</organism>
<keyword evidence="1" id="KW-0812">Transmembrane</keyword>
<reference evidence="2 3" key="1">
    <citation type="journal article" date="2012" name="J. Bacteriol.">
        <title>Complete Genome Sequence of Desulfurococcus fermentans, a Hyperthermophilic Cellulolytic Crenarchaeon Isolated from a Freshwater Hot Spring in Kamchatka, Russia.</title>
        <authorList>
            <person name="Susanti D."/>
            <person name="Johnson E.F."/>
            <person name="Rodriguez J.R."/>
            <person name="Anderson I."/>
            <person name="Perevalova A.A."/>
            <person name="Kyrpides N."/>
            <person name="Lucas S."/>
            <person name="Han J."/>
            <person name="Lapidus A."/>
            <person name="Cheng J.F."/>
            <person name="Goodwin L."/>
            <person name="Pitluck S."/>
            <person name="Mavrommatis K."/>
            <person name="Peters L."/>
            <person name="Land M.L."/>
            <person name="Hauser L."/>
            <person name="Gopalan V."/>
            <person name="Chan P.P."/>
            <person name="Lowe T.M."/>
            <person name="Atomi H."/>
            <person name="Bonch-Osmolovskaya E.A."/>
            <person name="Woyke T."/>
            <person name="Mukhopadhyay B."/>
        </authorList>
    </citation>
    <scope>NUCLEOTIDE SEQUENCE [LARGE SCALE GENOMIC DNA]</scope>
    <source>
        <strain evidence="2 3">DSM 16532</strain>
    </source>
</reference>
<feature type="transmembrane region" description="Helical" evidence="1">
    <location>
        <begin position="85"/>
        <end position="106"/>
    </location>
</feature>
<proteinExistence type="predicted"/>
<dbReference type="AlphaFoldDB" id="I3XT44"/>
<keyword evidence="3" id="KW-1185">Reference proteome</keyword>
<gene>
    <name evidence="2" type="ORF">Desfe_1249</name>
</gene>
<evidence type="ECO:0000313" key="2">
    <source>
        <dbReference type="EMBL" id="AFL67118.1"/>
    </source>
</evidence>
<dbReference type="RefSeq" id="WP_014768012.1">
    <property type="nucleotide sequence ID" value="NC_018001.1"/>
</dbReference>
<dbReference type="KEGG" id="dfd:Desfe_1249"/>
<feature type="transmembrane region" description="Helical" evidence="1">
    <location>
        <begin position="113"/>
        <end position="132"/>
    </location>
</feature>
<sequence>MGKAISLLVLLVSACLLRLIPYIVTTQPFSTDIWPLILFSDKLIREPDLKIWDDTAFDGHNNRWPALLLESTQYSILTGLRPEHFLSFTGVVIVVVEIVLTTYILLRELLSSASILSLYAIAVVPSFTLFTSTLLKEVYSYPLMILFLLMALRFSKRNRVKDILVLTLVSLTLVLSHPLSPLMSILFTASYLYTVLVEKAGGGVLHGLGDARGIYVLSLFTLLYTVYSFTYAFRGGVIALSYSDFMGLLVIAVAVYGSYMVFKQGPRYVIAPVVMAIAFSTLILNYGGALSFSMPALILYVAPVVLLLLPLARLLVVEDVYDPYYASMLLPITLILFYVLLIDPLYLPVMHRVLNYVFFLIPIVVETMDKHGKPLLRLYRLLAIASSLIICSMVILEVSLGSDPVAFYWRYTVGEVIGFTEVRKLYDGVICGDSKVAYFYGNANASALCMLQEYSGSRGLYLYYMDNFKYGYVLSPLDVLRLRSPCEYYAGHDLLYNNRDVIAVGG</sequence>
<dbReference type="Proteomes" id="UP000006175">
    <property type="component" value="Chromosome"/>
</dbReference>
<feature type="transmembrane region" description="Helical" evidence="1">
    <location>
        <begin position="245"/>
        <end position="262"/>
    </location>
</feature>
<feature type="transmembrane region" description="Helical" evidence="1">
    <location>
        <begin position="378"/>
        <end position="400"/>
    </location>
</feature>
<dbReference type="GeneID" id="13061645"/>